<dbReference type="STRING" id="2903.R1ELD4"/>
<dbReference type="PANTHER" id="PTHR11947">
    <property type="entry name" value="PYRUVATE DEHYDROGENASE KINASE"/>
    <property type="match status" value="1"/>
</dbReference>
<keyword evidence="1" id="KW-0067">ATP-binding</keyword>
<name>A0A0D3JDV9_EMIH1</name>
<evidence type="ECO:0000313" key="4">
    <source>
        <dbReference type="Proteomes" id="UP000013827"/>
    </source>
</evidence>
<dbReference type="OMA" id="LEPEAPH"/>
<dbReference type="HOGENOM" id="CLU_935180_0_0_1"/>
<dbReference type="PaxDb" id="2903-EOD21694"/>
<accession>A0A0D3JDV9</accession>
<dbReference type="SUPFAM" id="SSF55874">
    <property type="entry name" value="ATPase domain of HSP90 chaperone/DNA topoisomerase II/histidine kinase"/>
    <property type="match status" value="1"/>
</dbReference>
<dbReference type="RefSeq" id="XP_005774123.1">
    <property type="nucleotide sequence ID" value="XM_005774066.1"/>
</dbReference>
<dbReference type="EC" id="2.7.11.-" evidence="1"/>
<dbReference type="GO" id="GO:0010906">
    <property type="term" value="P:regulation of glucose metabolic process"/>
    <property type="evidence" value="ECO:0007669"/>
    <property type="project" value="TreeGrafter"/>
</dbReference>
<keyword evidence="1" id="KW-0808">Transferase</keyword>
<comment type="similarity">
    <text evidence="1">Belongs to the PDK/BCKDK protein kinase family.</text>
</comment>
<reference evidence="3" key="2">
    <citation type="submission" date="2024-10" db="UniProtKB">
        <authorList>
            <consortium name="EnsemblProtists"/>
        </authorList>
    </citation>
    <scope>IDENTIFICATION</scope>
</reference>
<dbReference type="AlphaFoldDB" id="A0A0D3JDV9"/>
<dbReference type="InterPro" id="IPR036890">
    <property type="entry name" value="HATPase_C_sf"/>
</dbReference>
<dbReference type="KEGG" id="ehx:EMIHUDRAFT_207717"/>
<dbReference type="GO" id="GO:0005524">
    <property type="term" value="F:ATP binding"/>
    <property type="evidence" value="ECO:0007669"/>
    <property type="project" value="UniProtKB-UniRule"/>
</dbReference>
<feature type="region of interest" description="Disordered" evidence="2">
    <location>
        <begin position="163"/>
        <end position="184"/>
    </location>
</feature>
<reference evidence="4" key="1">
    <citation type="journal article" date="2013" name="Nature">
        <title>Pan genome of the phytoplankton Emiliania underpins its global distribution.</title>
        <authorList>
            <person name="Read B.A."/>
            <person name="Kegel J."/>
            <person name="Klute M.J."/>
            <person name="Kuo A."/>
            <person name="Lefebvre S.C."/>
            <person name="Maumus F."/>
            <person name="Mayer C."/>
            <person name="Miller J."/>
            <person name="Monier A."/>
            <person name="Salamov A."/>
            <person name="Young J."/>
            <person name="Aguilar M."/>
            <person name="Claverie J.M."/>
            <person name="Frickenhaus S."/>
            <person name="Gonzalez K."/>
            <person name="Herman E.K."/>
            <person name="Lin Y.C."/>
            <person name="Napier J."/>
            <person name="Ogata H."/>
            <person name="Sarno A.F."/>
            <person name="Shmutz J."/>
            <person name="Schroeder D."/>
            <person name="de Vargas C."/>
            <person name="Verret F."/>
            <person name="von Dassow P."/>
            <person name="Valentin K."/>
            <person name="Van de Peer Y."/>
            <person name="Wheeler G."/>
            <person name="Dacks J.B."/>
            <person name="Delwiche C.F."/>
            <person name="Dyhrman S.T."/>
            <person name="Glockner G."/>
            <person name="John U."/>
            <person name="Richards T."/>
            <person name="Worden A.Z."/>
            <person name="Zhang X."/>
            <person name="Grigoriev I.V."/>
            <person name="Allen A.E."/>
            <person name="Bidle K."/>
            <person name="Borodovsky M."/>
            <person name="Bowler C."/>
            <person name="Brownlee C."/>
            <person name="Cock J.M."/>
            <person name="Elias M."/>
            <person name="Gladyshev V.N."/>
            <person name="Groth M."/>
            <person name="Guda C."/>
            <person name="Hadaegh A."/>
            <person name="Iglesias-Rodriguez M.D."/>
            <person name="Jenkins J."/>
            <person name="Jones B.M."/>
            <person name="Lawson T."/>
            <person name="Leese F."/>
            <person name="Lindquist E."/>
            <person name="Lobanov A."/>
            <person name="Lomsadze A."/>
            <person name="Malik S.B."/>
            <person name="Marsh M.E."/>
            <person name="Mackinder L."/>
            <person name="Mock T."/>
            <person name="Mueller-Roeber B."/>
            <person name="Pagarete A."/>
            <person name="Parker M."/>
            <person name="Probert I."/>
            <person name="Quesneville H."/>
            <person name="Raines C."/>
            <person name="Rensing S.A."/>
            <person name="Riano-Pachon D.M."/>
            <person name="Richier S."/>
            <person name="Rokitta S."/>
            <person name="Shiraiwa Y."/>
            <person name="Soanes D.M."/>
            <person name="van der Giezen M."/>
            <person name="Wahlund T.M."/>
            <person name="Williams B."/>
            <person name="Wilson W."/>
            <person name="Wolfe G."/>
            <person name="Wurch L.L."/>
        </authorList>
    </citation>
    <scope>NUCLEOTIDE SEQUENCE</scope>
</reference>
<keyword evidence="4" id="KW-1185">Reference proteome</keyword>
<dbReference type="EnsemblProtists" id="EOD21694">
    <property type="protein sequence ID" value="EOD21694"/>
    <property type="gene ID" value="EMIHUDRAFT_207717"/>
</dbReference>
<dbReference type="Proteomes" id="UP000013827">
    <property type="component" value="Unassembled WGS sequence"/>
</dbReference>
<dbReference type="GO" id="GO:0004740">
    <property type="term" value="F:pyruvate dehydrogenase (acetyl-transferring) kinase activity"/>
    <property type="evidence" value="ECO:0007669"/>
    <property type="project" value="TreeGrafter"/>
</dbReference>
<dbReference type="Gene3D" id="3.30.565.10">
    <property type="entry name" value="Histidine kinase-like ATPase, C-terminal domain"/>
    <property type="match status" value="1"/>
</dbReference>
<dbReference type="GeneID" id="17267201"/>
<keyword evidence="1" id="KW-0418">Kinase</keyword>
<evidence type="ECO:0000256" key="1">
    <source>
        <dbReference type="RuleBase" id="RU366032"/>
    </source>
</evidence>
<evidence type="ECO:0000313" key="3">
    <source>
        <dbReference type="EnsemblProtists" id="EOD21694"/>
    </source>
</evidence>
<proteinExistence type="inferred from homology"/>
<protein>
    <recommendedName>
        <fullName evidence="1">Protein-serine/threonine kinase</fullName>
        <ecNumber evidence="1">2.7.11.-</ecNumber>
    </recommendedName>
</protein>
<keyword evidence="1" id="KW-0496">Mitochondrion</keyword>
<dbReference type="InterPro" id="IPR039028">
    <property type="entry name" value="BCKD/PDK"/>
</dbReference>
<comment type="subcellular location">
    <subcellularLocation>
        <location evidence="1">Mitochondrion matrix</location>
    </subcellularLocation>
</comment>
<keyword evidence="1" id="KW-0547">Nucleotide-binding</keyword>
<organism evidence="3 4">
    <name type="scientific">Emiliania huxleyi (strain CCMP1516)</name>
    <dbReference type="NCBI Taxonomy" id="280463"/>
    <lineage>
        <taxon>Eukaryota</taxon>
        <taxon>Haptista</taxon>
        <taxon>Haptophyta</taxon>
        <taxon>Prymnesiophyceae</taxon>
        <taxon>Isochrysidales</taxon>
        <taxon>Noelaerhabdaceae</taxon>
        <taxon>Emiliania</taxon>
    </lineage>
</organism>
<evidence type="ECO:0000256" key="2">
    <source>
        <dbReference type="SAM" id="MobiDB-lite"/>
    </source>
</evidence>
<sequence length="298" mass="30687">MRRFSRFDLLHIPAAELSAAFRKRLASHRAALGALRLPAAFDDATGHLVRGWDEASAQSSDADALAAADASAGRAVAAIRSLEPAIRSSPSAQALLHGTFSAIIGARALVQSAAAGASPEARRGMLLEGSLLSSLCADVIEDARAFCREKYGDSPEVRLQRVVASGGGDEPGTGGRASGEEGGEAAQADGVLVAPFVGFALHELLKNAMGAHCRSVGADCLDRLPPVIVRYGSRGGAPFEGLGMGLPLAALHARYHGGELHLRPAGQAGCHAAFSLRVAADAAEPEGEEGVSWQSAER</sequence>
<feature type="compositionally biased region" description="Gly residues" evidence="2">
    <location>
        <begin position="165"/>
        <end position="177"/>
    </location>
</feature>
<dbReference type="GO" id="GO:0005759">
    <property type="term" value="C:mitochondrial matrix"/>
    <property type="evidence" value="ECO:0007669"/>
    <property type="project" value="UniProtKB-SubCell"/>
</dbReference>